<proteinExistence type="predicted"/>
<name>A0ABR4CL00_9HELO</name>
<dbReference type="EMBL" id="JAZHXI010000006">
    <property type="protein sequence ID" value="KAL2070176.1"/>
    <property type="molecule type" value="Genomic_DNA"/>
</dbReference>
<evidence type="ECO:0000313" key="1">
    <source>
        <dbReference type="EMBL" id="KAL2070176.1"/>
    </source>
</evidence>
<comment type="caution">
    <text evidence="1">The sequence shown here is derived from an EMBL/GenBank/DDBJ whole genome shotgun (WGS) entry which is preliminary data.</text>
</comment>
<reference evidence="1 2" key="1">
    <citation type="journal article" date="2024" name="Commun. Biol.">
        <title>Comparative genomic analysis of thermophilic fungi reveals convergent evolutionary adaptations and gene losses.</title>
        <authorList>
            <person name="Steindorff A.S."/>
            <person name="Aguilar-Pontes M.V."/>
            <person name="Robinson A.J."/>
            <person name="Andreopoulos B."/>
            <person name="LaButti K."/>
            <person name="Kuo A."/>
            <person name="Mondo S."/>
            <person name="Riley R."/>
            <person name="Otillar R."/>
            <person name="Haridas S."/>
            <person name="Lipzen A."/>
            <person name="Grimwood J."/>
            <person name="Schmutz J."/>
            <person name="Clum A."/>
            <person name="Reid I.D."/>
            <person name="Moisan M.C."/>
            <person name="Butler G."/>
            <person name="Nguyen T.T.M."/>
            <person name="Dewar K."/>
            <person name="Conant G."/>
            <person name="Drula E."/>
            <person name="Henrissat B."/>
            <person name="Hansel C."/>
            <person name="Singer S."/>
            <person name="Hutchinson M.I."/>
            <person name="de Vries R.P."/>
            <person name="Natvig D.O."/>
            <person name="Powell A.J."/>
            <person name="Tsang A."/>
            <person name="Grigoriev I.V."/>
        </authorList>
    </citation>
    <scope>NUCLEOTIDE SEQUENCE [LARGE SCALE GENOMIC DNA]</scope>
    <source>
        <strain evidence="1 2">CBS 494.80</strain>
    </source>
</reference>
<organism evidence="1 2">
    <name type="scientific">Oculimacula yallundae</name>
    <dbReference type="NCBI Taxonomy" id="86028"/>
    <lineage>
        <taxon>Eukaryota</taxon>
        <taxon>Fungi</taxon>
        <taxon>Dikarya</taxon>
        <taxon>Ascomycota</taxon>
        <taxon>Pezizomycotina</taxon>
        <taxon>Leotiomycetes</taxon>
        <taxon>Helotiales</taxon>
        <taxon>Ploettnerulaceae</taxon>
        <taxon>Oculimacula</taxon>
    </lineage>
</organism>
<evidence type="ECO:0000313" key="2">
    <source>
        <dbReference type="Proteomes" id="UP001595075"/>
    </source>
</evidence>
<dbReference type="Proteomes" id="UP001595075">
    <property type="component" value="Unassembled WGS sequence"/>
</dbReference>
<gene>
    <name evidence="1" type="ORF">VTL71DRAFT_13202</name>
</gene>
<keyword evidence="2" id="KW-1185">Reference proteome</keyword>
<protein>
    <submittedName>
        <fullName evidence="1">Uncharacterized protein</fullName>
    </submittedName>
</protein>
<accession>A0ABR4CL00</accession>
<sequence length="127" mass="14108">MWCSFITSAEGGTALPPQRSTTILGYTEWHVSYTLSIHRKEDTDKAEAAICSKGTFLCVFPVPNRAIPYAWQELSHKSYPKVAVLYTGDEKSAEGGRPIPDCNKTACDECIYVDYLSNLAKNKTLPQ</sequence>